<accession>A0ABS1F3I4</accession>
<protein>
    <submittedName>
        <fullName evidence="1">Uncharacterized protein</fullName>
    </submittedName>
</protein>
<dbReference type="RefSeq" id="WP_200192924.1">
    <property type="nucleotide sequence ID" value="NZ_JAENHM010000030.1"/>
</dbReference>
<evidence type="ECO:0000313" key="2">
    <source>
        <dbReference type="Proteomes" id="UP000652760"/>
    </source>
</evidence>
<proteinExistence type="predicted"/>
<keyword evidence="2" id="KW-1185">Reference proteome</keyword>
<dbReference type="EMBL" id="JAENHM010000030">
    <property type="protein sequence ID" value="MBK1837919.1"/>
    <property type="molecule type" value="Genomic_DNA"/>
</dbReference>
<dbReference type="Proteomes" id="UP000652760">
    <property type="component" value="Unassembled WGS sequence"/>
</dbReference>
<name>A0ABS1F3I4_9PROT</name>
<comment type="caution">
    <text evidence="1">The sequence shown here is derived from an EMBL/GenBank/DDBJ whole genome shotgun (WGS) entry which is preliminary data.</text>
</comment>
<gene>
    <name evidence="1" type="ORF">JHL17_10885</name>
</gene>
<reference evidence="2" key="1">
    <citation type="submission" date="2021-01" db="EMBL/GenBank/DDBJ databases">
        <title>Genome public.</title>
        <authorList>
            <person name="Liu C."/>
            <person name="Sun Q."/>
        </authorList>
    </citation>
    <scope>NUCLEOTIDE SEQUENCE [LARGE SCALE GENOMIC DNA]</scope>
    <source>
        <strain evidence="2">YIM B02556</strain>
    </source>
</reference>
<evidence type="ECO:0000313" key="1">
    <source>
        <dbReference type="EMBL" id="MBK1837919.1"/>
    </source>
</evidence>
<organism evidence="1 2">
    <name type="scientific">Azospirillum endophyticum</name>
    <dbReference type="NCBI Taxonomy" id="2800326"/>
    <lineage>
        <taxon>Bacteria</taxon>
        <taxon>Pseudomonadati</taxon>
        <taxon>Pseudomonadota</taxon>
        <taxon>Alphaproteobacteria</taxon>
        <taxon>Rhodospirillales</taxon>
        <taxon>Azospirillaceae</taxon>
        <taxon>Azospirillum</taxon>
    </lineage>
</organism>
<sequence>MTDTLPTGRAFSPQEISRLFLWYDAVPYENPDLALRLLVPNGWRVDAATAETPDLTVTTMKPLVLLAEPDGGAYLQVQAVRLEYDLSAEHWLRFYMIQAGYRPRAMRELSPVFADSLCDFSISDVEFTGRLAARVVDDRLFMIFGFAPAERYQALAESFGVAVASFKPAKPPSHPGVEPWVTLSAGTVPFSCPPHWTAIPARAPQGIAGIDLTLTVADALTGWMRVKTVSRELPTDMELQVQTTLDALARDGLQVSRLIANTGISLEGTPFTGGFLQVFEAHTSADLPQEIWLAVLEDKDRYVVVFLVTPDRVDHFQVWTRNRRAFGIVLGSLGR</sequence>